<dbReference type="Gene3D" id="3.40.50.720">
    <property type="entry name" value="NAD(P)-binding Rossmann-like Domain"/>
    <property type="match status" value="2"/>
</dbReference>
<comment type="similarity">
    <text evidence="4">Belongs to the D-isomer specific 2-hydroxyacid dehydrogenase family.</text>
</comment>
<protein>
    <submittedName>
        <fullName evidence="7">Lactate dehydrogenase-like 2-hydroxyacid dehydrogenase</fullName>
    </submittedName>
</protein>
<evidence type="ECO:0000256" key="2">
    <source>
        <dbReference type="ARBA" id="ARBA00023002"/>
    </source>
</evidence>
<dbReference type="InterPro" id="IPR050223">
    <property type="entry name" value="D-isomer_2-hydroxyacid_DH"/>
</dbReference>
<keyword evidence="1" id="KW-0521">NADP</keyword>
<dbReference type="Pfam" id="PF00389">
    <property type="entry name" value="2-Hacid_dh"/>
    <property type="match status" value="1"/>
</dbReference>
<dbReference type="AlphaFoldDB" id="A0A316G4C7"/>
<evidence type="ECO:0000259" key="6">
    <source>
        <dbReference type="Pfam" id="PF02826"/>
    </source>
</evidence>
<evidence type="ECO:0000313" key="7">
    <source>
        <dbReference type="EMBL" id="PWK55442.1"/>
    </source>
</evidence>
<keyword evidence="3" id="KW-0520">NAD</keyword>
<dbReference type="OrthoDB" id="9793626at2"/>
<dbReference type="RefSeq" id="WP_109760040.1">
    <property type="nucleotide sequence ID" value="NZ_CP034588.1"/>
</dbReference>
<evidence type="ECO:0000313" key="8">
    <source>
        <dbReference type="Proteomes" id="UP000245390"/>
    </source>
</evidence>
<dbReference type="InterPro" id="IPR036291">
    <property type="entry name" value="NAD(P)-bd_dom_sf"/>
</dbReference>
<evidence type="ECO:0000256" key="3">
    <source>
        <dbReference type="ARBA" id="ARBA00023027"/>
    </source>
</evidence>
<dbReference type="Proteomes" id="UP000245390">
    <property type="component" value="Unassembled WGS sequence"/>
</dbReference>
<organism evidence="7 8">
    <name type="scientific">Silicimonas algicola</name>
    <dbReference type="NCBI Taxonomy" id="1826607"/>
    <lineage>
        <taxon>Bacteria</taxon>
        <taxon>Pseudomonadati</taxon>
        <taxon>Pseudomonadota</taxon>
        <taxon>Alphaproteobacteria</taxon>
        <taxon>Rhodobacterales</taxon>
        <taxon>Paracoccaceae</taxon>
    </lineage>
</organism>
<dbReference type="FunFam" id="3.40.50.720:FF:000213">
    <property type="entry name" value="Putative 2-hydroxyacid dehydrogenase"/>
    <property type="match status" value="1"/>
</dbReference>
<accession>A0A316G4C7</accession>
<keyword evidence="2 4" id="KW-0560">Oxidoreductase</keyword>
<evidence type="ECO:0000256" key="1">
    <source>
        <dbReference type="ARBA" id="ARBA00022857"/>
    </source>
</evidence>
<dbReference type="PANTHER" id="PTHR10996:SF178">
    <property type="entry name" value="2-HYDROXYACID DEHYDROGENASE YGL185C-RELATED"/>
    <property type="match status" value="1"/>
</dbReference>
<comment type="caution">
    <text evidence="7">The sequence shown here is derived from an EMBL/GenBank/DDBJ whole genome shotgun (WGS) entry which is preliminary data.</text>
</comment>
<evidence type="ECO:0000256" key="4">
    <source>
        <dbReference type="RuleBase" id="RU003719"/>
    </source>
</evidence>
<dbReference type="InterPro" id="IPR029752">
    <property type="entry name" value="D-isomer_DH_CS1"/>
</dbReference>
<dbReference type="InterPro" id="IPR006140">
    <property type="entry name" value="D-isomer_DH_NAD-bd"/>
</dbReference>
<dbReference type="SUPFAM" id="SSF51735">
    <property type="entry name" value="NAD(P)-binding Rossmann-fold domains"/>
    <property type="match status" value="1"/>
</dbReference>
<dbReference type="PANTHER" id="PTHR10996">
    <property type="entry name" value="2-HYDROXYACID DEHYDROGENASE-RELATED"/>
    <property type="match status" value="1"/>
</dbReference>
<dbReference type="EMBL" id="QGGV01000007">
    <property type="protein sequence ID" value="PWK55442.1"/>
    <property type="molecule type" value="Genomic_DNA"/>
</dbReference>
<dbReference type="GO" id="GO:0016618">
    <property type="term" value="F:hydroxypyruvate reductase [NAD(P)H] activity"/>
    <property type="evidence" value="ECO:0007669"/>
    <property type="project" value="TreeGrafter"/>
</dbReference>
<sequence>MSDRPKVLQIGKLLDFMDGRLADGFEVMHLPESGQADFLAQHGAGIEAVVTTKGVAPEVMAGLPDLKVISSFGVGYDGIDAEAAAKRGILVANTPDVLNDEVADTAVLLWLMVSRRAVPAERWARSGDWEAKGAFPLTRSVRGRTVGIVGLGRIGTTIAEQVGMFDAEVVYHSRSKKDAPYRYYPDLVEMARDADVLIVITPGGDETKHLIGKEVLEALGPEGTLINVARGSVVDEAALVAALQAGKLGAAGLDVFEEEPRIPQALKTMDNVVLLPHVGSATVETRAAMGNLVCDNLDDWRTTGRVRTPVVECKSLNG</sequence>
<dbReference type="SUPFAM" id="SSF52283">
    <property type="entry name" value="Formate/glycerate dehydrogenase catalytic domain-like"/>
    <property type="match status" value="1"/>
</dbReference>
<proteinExistence type="inferred from homology"/>
<dbReference type="GO" id="GO:0030267">
    <property type="term" value="F:glyoxylate reductase (NADPH) activity"/>
    <property type="evidence" value="ECO:0007669"/>
    <property type="project" value="TreeGrafter"/>
</dbReference>
<gene>
    <name evidence="7" type="ORF">C8D95_107108</name>
</gene>
<reference evidence="7 8" key="1">
    <citation type="submission" date="2018-05" db="EMBL/GenBank/DDBJ databases">
        <title>Genomic Encyclopedia of Type Strains, Phase IV (KMG-IV): sequencing the most valuable type-strain genomes for metagenomic binning, comparative biology and taxonomic classification.</title>
        <authorList>
            <person name="Goeker M."/>
        </authorList>
    </citation>
    <scope>NUCLEOTIDE SEQUENCE [LARGE SCALE GENOMIC DNA]</scope>
    <source>
        <strain evidence="7 8">DSM 103371</strain>
    </source>
</reference>
<dbReference type="PROSITE" id="PS00065">
    <property type="entry name" value="D_2_HYDROXYACID_DH_1"/>
    <property type="match status" value="1"/>
</dbReference>
<dbReference type="Pfam" id="PF02826">
    <property type="entry name" value="2-Hacid_dh_C"/>
    <property type="match status" value="1"/>
</dbReference>
<dbReference type="GO" id="GO:0005829">
    <property type="term" value="C:cytosol"/>
    <property type="evidence" value="ECO:0007669"/>
    <property type="project" value="TreeGrafter"/>
</dbReference>
<dbReference type="InterPro" id="IPR006139">
    <property type="entry name" value="D-isomer_2_OHA_DH_cat_dom"/>
</dbReference>
<evidence type="ECO:0000259" key="5">
    <source>
        <dbReference type="Pfam" id="PF00389"/>
    </source>
</evidence>
<dbReference type="KEGG" id="salo:EF888_07755"/>
<keyword evidence="8" id="KW-1185">Reference proteome</keyword>
<name>A0A316G4C7_9RHOB</name>
<feature type="domain" description="D-isomer specific 2-hydroxyacid dehydrogenase catalytic" evidence="5">
    <location>
        <begin position="39"/>
        <end position="310"/>
    </location>
</feature>
<feature type="domain" description="D-isomer specific 2-hydroxyacid dehydrogenase NAD-binding" evidence="6">
    <location>
        <begin position="109"/>
        <end position="279"/>
    </location>
</feature>
<dbReference type="GO" id="GO:0051287">
    <property type="term" value="F:NAD binding"/>
    <property type="evidence" value="ECO:0007669"/>
    <property type="project" value="InterPro"/>
</dbReference>
<dbReference type="CDD" id="cd12156">
    <property type="entry name" value="HPPR"/>
    <property type="match status" value="1"/>
</dbReference>